<evidence type="ECO:0000313" key="4">
    <source>
        <dbReference type="Proteomes" id="UP000515908"/>
    </source>
</evidence>
<protein>
    <submittedName>
        <fullName evidence="3">PLAC8 family, putative</fullName>
    </submittedName>
</protein>
<proteinExistence type="predicted"/>
<dbReference type="VEuPathDB" id="TriTrypDB:ADEAN_000567000"/>
<dbReference type="NCBIfam" id="TIGR01571">
    <property type="entry name" value="A_thal_Cys_rich"/>
    <property type="match status" value="1"/>
</dbReference>
<accession>A0A7G2CHL8</accession>
<evidence type="ECO:0000313" key="3">
    <source>
        <dbReference type="EMBL" id="CAD2218183.1"/>
    </source>
</evidence>
<dbReference type="InterPro" id="IPR006461">
    <property type="entry name" value="PLAC_motif_containing"/>
</dbReference>
<keyword evidence="2" id="KW-0812">Transmembrane</keyword>
<dbReference type="PANTHER" id="PTHR15907">
    <property type="entry name" value="DUF614 FAMILY PROTEIN-RELATED"/>
    <property type="match status" value="1"/>
</dbReference>
<dbReference type="Proteomes" id="UP000515908">
    <property type="component" value="Chromosome 10"/>
</dbReference>
<reference evidence="3 4" key="1">
    <citation type="submission" date="2020-08" db="EMBL/GenBank/DDBJ databases">
        <authorList>
            <person name="Newling K."/>
            <person name="Davey J."/>
            <person name="Forrester S."/>
        </authorList>
    </citation>
    <scope>NUCLEOTIDE SEQUENCE [LARGE SCALE GENOMIC DNA]</scope>
    <source>
        <strain evidence="4">Crithidia deanei Carvalho (ATCC PRA-265)</strain>
    </source>
</reference>
<organism evidence="3 4">
    <name type="scientific">Angomonas deanei</name>
    <dbReference type="NCBI Taxonomy" id="59799"/>
    <lineage>
        <taxon>Eukaryota</taxon>
        <taxon>Discoba</taxon>
        <taxon>Euglenozoa</taxon>
        <taxon>Kinetoplastea</taxon>
        <taxon>Metakinetoplastina</taxon>
        <taxon>Trypanosomatida</taxon>
        <taxon>Trypanosomatidae</taxon>
        <taxon>Strigomonadinae</taxon>
        <taxon>Angomonas</taxon>
    </lineage>
</organism>
<name>A0A7G2CHL8_9TRYP</name>
<evidence type="ECO:0000256" key="1">
    <source>
        <dbReference type="SAM" id="MobiDB-lite"/>
    </source>
</evidence>
<keyword evidence="2" id="KW-0472">Membrane</keyword>
<dbReference type="Pfam" id="PF04749">
    <property type="entry name" value="PLAC8"/>
    <property type="match status" value="1"/>
</dbReference>
<keyword evidence="2" id="KW-1133">Transmembrane helix</keyword>
<keyword evidence="4" id="KW-1185">Reference proteome</keyword>
<feature type="transmembrane region" description="Helical" evidence="2">
    <location>
        <begin position="135"/>
        <end position="159"/>
    </location>
</feature>
<evidence type="ECO:0000256" key="2">
    <source>
        <dbReference type="SAM" id="Phobius"/>
    </source>
</evidence>
<gene>
    <name evidence="3" type="ORF">ADEAN_000567000</name>
</gene>
<feature type="compositionally biased region" description="Low complexity" evidence="1">
    <location>
        <begin position="1"/>
        <end position="14"/>
    </location>
</feature>
<feature type="region of interest" description="Disordered" evidence="1">
    <location>
        <begin position="1"/>
        <end position="25"/>
    </location>
</feature>
<sequence>MSSSAPPQVSAPSVHGSTVHDREPAAPPTPAVVYLPYDYYDREGAVSGVVLQSAVAVDPSSSTARPTTTQQYPPSHQVYSNAPLPQPAMKPEWLYSLCHCCGHCNSCLEAYFCLFCQMARQYNRIENDKRGVSGLFLAGLIVGSFFFSPFVICVSGAYLRMAVRDRYRIRGNLCADGCAGCCCTCCAIQQNLLELTARGEFPGACCYDVEPVGGNYMV</sequence>
<dbReference type="AlphaFoldDB" id="A0A7G2CHL8"/>
<dbReference type="EMBL" id="LR877154">
    <property type="protein sequence ID" value="CAD2218183.1"/>
    <property type="molecule type" value="Genomic_DNA"/>
</dbReference>